<evidence type="ECO:0000256" key="1">
    <source>
        <dbReference type="SAM" id="Phobius"/>
    </source>
</evidence>
<sequence length="212" mass="24248">MDLCYFWFISVLTGLSILLNLHDIQSLKTSGVCKQYDGSHRCCSNYRQEGQHCIPCVGSFGINCSGRCVDGFYGFGCLSHCNCSDDQICDHVVGCKRDKTKHDTEKNTRLYILSLSSGFIICLLVLLVIVAMKRKMTPSRNYQQELVNTESTLVEYSFPEHQGYSEYDPRQLLEIVNTEHRFKDSQSRKSRFEHYESINSKHVSTKVKTISS</sequence>
<organism evidence="2 3">
    <name type="scientific">Magallana gigas</name>
    <name type="common">Pacific oyster</name>
    <name type="synonym">Crassostrea gigas</name>
    <dbReference type="NCBI Taxonomy" id="29159"/>
    <lineage>
        <taxon>Eukaryota</taxon>
        <taxon>Metazoa</taxon>
        <taxon>Spiralia</taxon>
        <taxon>Lophotrochozoa</taxon>
        <taxon>Mollusca</taxon>
        <taxon>Bivalvia</taxon>
        <taxon>Autobranchia</taxon>
        <taxon>Pteriomorphia</taxon>
        <taxon>Ostreida</taxon>
        <taxon>Ostreoidea</taxon>
        <taxon>Ostreidae</taxon>
        <taxon>Magallana</taxon>
    </lineage>
</organism>
<protein>
    <submittedName>
        <fullName evidence="2">Uncharacterized protein</fullName>
    </submittedName>
</protein>
<dbReference type="Proteomes" id="UP000005408">
    <property type="component" value="Unassembled WGS sequence"/>
</dbReference>
<evidence type="ECO:0000313" key="2">
    <source>
        <dbReference type="EnsemblMetazoa" id="G22714.2:cds"/>
    </source>
</evidence>
<evidence type="ECO:0000313" key="3">
    <source>
        <dbReference type="Proteomes" id="UP000005408"/>
    </source>
</evidence>
<accession>A0A8W8KAS1</accession>
<name>A0A8W8KAS1_MAGGI</name>
<keyword evidence="1" id="KW-0812">Transmembrane</keyword>
<keyword evidence="3" id="KW-1185">Reference proteome</keyword>
<dbReference type="EnsemblMetazoa" id="G22714.2">
    <property type="protein sequence ID" value="G22714.2:cds"/>
    <property type="gene ID" value="G22714"/>
</dbReference>
<feature type="transmembrane region" description="Helical" evidence="1">
    <location>
        <begin position="6"/>
        <end position="24"/>
    </location>
</feature>
<keyword evidence="1" id="KW-0472">Membrane</keyword>
<dbReference type="AlphaFoldDB" id="A0A8W8KAS1"/>
<keyword evidence="1" id="KW-1133">Transmembrane helix</keyword>
<proteinExistence type="predicted"/>
<reference evidence="2" key="1">
    <citation type="submission" date="2022-08" db="UniProtKB">
        <authorList>
            <consortium name="EnsemblMetazoa"/>
        </authorList>
    </citation>
    <scope>IDENTIFICATION</scope>
    <source>
        <strain evidence="2">05x7-T-G4-1.051#20</strain>
    </source>
</reference>
<feature type="transmembrane region" description="Helical" evidence="1">
    <location>
        <begin position="110"/>
        <end position="132"/>
    </location>
</feature>